<gene>
    <name evidence="2" type="ORF">HJG60_003058</name>
</gene>
<reference evidence="2 3" key="1">
    <citation type="journal article" date="2020" name="Nature">
        <title>Six reference-quality genomes reveal evolution of bat adaptations.</title>
        <authorList>
            <person name="Jebb D."/>
            <person name="Huang Z."/>
            <person name="Pippel M."/>
            <person name="Hughes G.M."/>
            <person name="Lavrichenko K."/>
            <person name="Devanna P."/>
            <person name="Winkler S."/>
            <person name="Jermiin L.S."/>
            <person name="Skirmuntt E.C."/>
            <person name="Katzourakis A."/>
            <person name="Burkitt-Gray L."/>
            <person name="Ray D.A."/>
            <person name="Sullivan K.A.M."/>
            <person name="Roscito J.G."/>
            <person name="Kirilenko B.M."/>
            <person name="Davalos L.M."/>
            <person name="Corthals A.P."/>
            <person name="Power M.L."/>
            <person name="Jones G."/>
            <person name="Ransome R.D."/>
            <person name="Dechmann D.K.N."/>
            <person name="Locatelli A.G."/>
            <person name="Puechmaille S.J."/>
            <person name="Fedrigo O."/>
            <person name="Jarvis E.D."/>
            <person name="Hiller M."/>
            <person name="Vernes S.C."/>
            <person name="Myers E.W."/>
            <person name="Teeling E.C."/>
        </authorList>
    </citation>
    <scope>NUCLEOTIDE SEQUENCE [LARGE SCALE GENOMIC DNA]</scope>
    <source>
        <strain evidence="2">Bat1K_MPI-CBG_1</strain>
    </source>
</reference>
<accession>A0A833Z378</accession>
<comment type="caution">
    <text evidence="2">The sequence shown here is derived from an EMBL/GenBank/DDBJ whole genome shotgun (WGS) entry which is preliminary data.</text>
</comment>
<comment type="similarity">
    <text evidence="1">Belongs to the canopy family.</text>
</comment>
<dbReference type="GO" id="GO:0005783">
    <property type="term" value="C:endoplasmic reticulum"/>
    <property type="evidence" value="ECO:0007669"/>
    <property type="project" value="TreeGrafter"/>
</dbReference>
<organism evidence="2 3">
    <name type="scientific">Phyllostomus discolor</name>
    <name type="common">pale spear-nosed bat</name>
    <dbReference type="NCBI Taxonomy" id="89673"/>
    <lineage>
        <taxon>Eukaryota</taxon>
        <taxon>Metazoa</taxon>
        <taxon>Chordata</taxon>
        <taxon>Craniata</taxon>
        <taxon>Vertebrata</taxon>
        <taxon>Euteleostomi</taxon>
        <taxon>Mammalia</taxon>
        <taxon>Eutheria</taxon>
        <taxon>Laurasiatheria</taxon>
        <taxon>Chiroptera</taxon>
        <taxon>Yangochiroptera</taxon>
        <taxon>Phyllostomidae</taxon>
        <taxon>Phyllostominae</taxon>
        <taxon>Phyllostomus</taxon>
    </lineage>
</organism>
<dbReference type="PANTHER" id="PTHR13341">
    <property type="entry name" value="MIR-INTERACTING SAPOSIN-LIKE PROTEIN"/>
    <property type="match status" value="1"/>
</dbReference>
<sequence length="114" mass="13068">MSDYRLEVDPVTKEKTFKRFAPRKGDKIYQEFKKFSFYSEAYRPLKFAVCAKLLPAALNSRADVPPPRLERREGTAKVNACVCPALHGKDVYAPGLYQVAWRIVLCCKSVVWSH</sequence>
<name>A0A833Z378_9CHIR</name>
<dbReference type="Proteomes" id="UP000664940">
    <property type="component" value="Unassembled WGS sequence"/>
</dbReference>
<evidence type="ECO:0000313" key="3">
    <source>
        <dbReference type="Proteomes" id="UP000664940"/>
    </source>
</evidence>
<dbReference type="PANTHER" id="PTHR13341:SF4">
    <property type="entry name" value="CANOPY FGF SIGNALING REGULATOR 1"/>
    <property type="match status" value="1"/>
</dbReference>
<proteinExistence type="inferred from homology"/>
<evidence type="ECO:0000256" key="1">
    <source>
        <dbReference type="ARBA" id="ARBA00007285"/>
    </source>
</evidence>
<dbReference type="AlphaFoldDB" id="A0A833Z378"/>
<dbReference type="EMBL" id="JABVXQ010000011">
    <property type="protein sequence ID" value="KAF6085583.1"/>
    <property type="molecule type" value="Genomic_DNA"/>
</dbReference>
<evidence type="ECO:0000313" key="2">
    <source>
        <dbReference type="EMBL" id="KAF6085583.1"/>
    </source>
</evidence>
<protein>
    <submittedName>
        <fullName evidence="2">Canopy FGF signaling regulator 1</fullName>
    </submittedName>
</protein>
<dbReference type="InterPro" id="IPR042415">
    <property type="entry name" value="CNPY"/>
</dbReference>